<keyword evidence="2" id="KW-1185">Reference proteome</keyword>
<accession>A0ACB8FPJ6</accession>
<reference evidence="1" key="1">
    <citation type="submission" date="2021-08" db="EMBL/GenBank/DDBJ databases">
        <title>The first chromosome-level gecko genome reveals the dynamic sex chromosomes of Neotropical dwarf geckos (Sphaerodactylidae: Sphaerodactylus).</title>
        <authorList>
            <person name="Pinto B.J."/>
            <person name="Keating S.E."/>
            <person name="Gamble T."/>
        </authorList>
    </citation>
    <scope>NUCLEOTIDE SEQUENCE</scope>
    <source>
        <strain evidence="1">TG3544</strain>
    </source>
</reference>
<protein>
    <submittedName>
        <fullName evidence="1">Uncharacterized protein</fullName>
    </submittedName>
</protein>
<organism evidence="1 2">
    <name type="scientific">Sphaerodactylus townsendi</name>
    <dbReference type="NCBI Taxonomy" id="933632"/>
    <lineage>
        <taxon>Eukaryota</taxon>
        <taxon>Metazoa</taxon>
        <taxon>Chordata</taxon>
        <taxon>Craniata</taxon>
        <taxon>Vertebrata</taxon>
        <taxon>Euteleostomi</taxon>
        <taxon>Lepidosauria</taxon>
        <taxon>Squamata</taxon>
        <taxon>Bifurcata</taxon>
        <taxon>Gekkota</taxon>
        <taxon>Sphaerodactylidae</taxon>
        <taxon>Sphaerodactylus</taxon>
    </lineage>
</organism>
<comment type="caution">
    <text evidence="1">The sequence shown here is derived from an EMBL/GenBank/DDBJ whole genome shotgun (WGS) entry which is preliminary data.</text>
</comment>
<dbReference type="EMBL" id="CM037619">
    <property type="protein sequence ID" value="KAH8007413.1"/>
    <property type="molecule type" value="Genomic_DNA"/>
</dbReference>
<sequence length="186" mass="20507">MGILTLRQLSLFISYSMWPSLDEIAKLLPAFTAFYQGLSGHLLTVGQLPPSEMSHTERSLLDCDAEELERTLRFTDADAEPMAPLLSETTPQNVLARTQAARWLQFGPSWQTAAQGPSRDSFGCYPITWSEPGQDILSDWDHDAPWERCAATLPVNYKLPDPGGGDAGNEFHISDLGAAAPRQLMD</sequence>
<evidence type="ECO:0000313" key="2">
    <source>
        <dbReference type="Proteomes" id="UP000827872"/>
    </source>
</evidence>
<proteinExistence type="predicted"/>
<gene>
    <name evidence="1" type="ORF">K3G42_021871</name>
</gene>
<name>A0ACB8FPJ6_9SAUR</name>
<evidence type="ECO:0000313" key="1">
    <source>
        <dbReference type="EMBL" id="KAH8007413.1"/>
    </source>
</evidence>
<dbReference type="Proteomes" id="UP000827872">
    <property type="component" value="Linkage Group LG06"/>
</dbReference>